<proteinExistence type="inferred from homology"/>
<evidence type="ECO:0000256" key="4">
    <source>
        <dbReference type="ARBA" id="ARBA00023125"/>
    </source>
</evidence>
<dbReference type="GO" id="GO:0006352">
    <property type="term" value="P:DNA-templated transcription initiation"/>
    <property type="evidence" value="ECO:0007669"/>
    <property type="project" value="InterPro"/>
</dbReference>
<dbReference type="GO" id="GO:0016987">
    <property type="term" value="F:sigma factor activity"/>
    <property type="evidence" value="ECO:0007669"/>
    <property type="project" value="UniProtKB-KW"/>
</dbReference>
<comment type="similarity">
    <text evidence="1">Belongs to the sigma-70 factor family. ECF subfamily.</text>
</comment>
<feature type="domain" description="RNA polymerase sigma-70 region 2" evidence="7">
    <location>
        <begin position="15"/>
        <end position="81"/>
    </location>
</feature>
<feature type="region of interest" description="Disordered" evidence="6">
    <location>
        <begin position="177"/>
        <end position="203"/>
    </location>
</feature>
<dbReference type="Pfam" id="PF08281">
    <property type="entry name" value="Sigma70_r4_2"/>
    <property type="match status" value="1"/>
</dbReference>
<dbReference type="Gene3D" id="1.10.10.10">
    <property type="entry name" value="Winged helix-like DNA-binding domain superfamily/Winged helix DNA-binding domain"/>
    <property type="match status" value="1"/>
</dbReference>
<gene>
    <name evidence="9" type="ORF">UFOPK3992_01834</name>
</gene>
<evidence type="ECO:0000256" key="1">
    <source>
        <dbReference type="ARBA" id="ARBA00010641"/>
    </source>
</evidence>
<evidence type="ECO:0000256" key="5">
    <source>
        <dbReference type="ARBA" id="ARBA00023163"/>
    </source>
</evidence>
<dbReference type="GO" id="GO:0003677">
    <property type="term" value="F:DNA binding"/>
    <property type="evidence" value="ECO:0007669"/>
    <property type="project" value="UniProtKB-KW"/>
</dbReference>
<dbReference type="InterPro" id="IPR013324">
    <property type="entry name" value="RNA_pol_sigma_r3/r4-like"/>
</dbReference>
<dbReference type="SUPFAM" id="SSF88946">
    <property type="entry name" value="Sigma2 domain of RNA polymerase sigma factors"/>
    <property type="match status" value="1"/>
</dbReference>
<dbReference type="EMBL" id="CAFBOZ010000320">
    <property type="protein sequence ID" value="CAB5023198.1"/>
    <property type="molecule type" value="Genomic_DNA"/>
</dbReference>
<dbReference type="InterPro" id="IPR013325">
    <property type="entry name" value="RNA_pol_sigma_r2"/>
</dbReference>
<evidence type="ECO:0000256" key="3">
    <source>
        <dbReference type="ARBA" id="ARBA00023082"/>
    </source>
</evidence>
<keyword evidence="3" id="KW-0731">Sigma factor</keyword>
<dbReference type="Pfam" id="PF04542">
    <property type="entry name" value="Sigma70_r2"/>
    <property type="match status" value="1"/>
</dbReference>
<sequence length="203" mass="22146">MAQHVAGDPDAFGELFRRHRDRLWSVAMRTLGDPEEAADAVQDGIISAYRNASSYRGDAAVTTWLHRIVVNACLDRIRRRSTRPTVALPEEENHATLSRLTERRDAMDERETSMEINRALAALPAEQAAAIVLIDVEGWSVEEAAVILNCPPGTVKSRCSRGRVKLAATLGHLRNPDHDDGVTATNTKNLGSNVGAASLKGEK</sequence>
<accession>A0A6J7QZ85</accession>
<dbReference type="InterPro" id="IPR013249">
    <property type="entry name" value="RNA_pol_sigma70_r4_t2"/>
</dbReference>
<dbReference type="NCBIfam" id="TIGR02937">
    <property type="entry name" value="sigma70-ECF"/>
    <property type="match status" value="1"/>
</dbReference>
<keyword evidence="5" id="KW-0804">Transcription</keyword>
<name>A0A6J7QZ85_9ZZZZ</name>
<dbReference type="InterPro" id="IPR007627">
    <property type="entry name" value="RNA_pol_sigma70_r2"/>
</dbReference>
<dbReference type="PANTHER" id="PTHR43133">
    <property type="entry name" value="RNA POLYMERASE ECF-TYPE SIGMA FACTO"/>
    <property type="match status" value="1"/>
</dbReference>
<evidence type="ECO:0000259" key="7">
    <source>
        <dbReference type="Pfam" id="PF04542"/>
    </source>
</evidence>
<feature type="domain" description="RNA polymerase sigma factor 70 region 4 type 2" evidence="8">
    <location>
        <begin position="114"/>
        <end position="166"/>
    </location>
</feature>
<keyword evidence="2" id="KW-0805">Transcription regulation</keyword>
<reference evidence="9" key="1">
    <citation type="submission" date="2020-05" db="EMBL/GenBank/DDBJ databases">
        <authorList>
            <person name="Chiriac C."/>
            <person name="Salcher M."/>
            <person name="Ghai R."/>
            <person name="Kavagutti S V."/>
        </authorList>
    </citation>
    <scope>NUCLEOTIDE SEQUENCE</scope>
</reference>
<evidence type="ECO:0000259" key="8">
    <source>
        <dbReference type="Pfam" id="PF08281"/>
    </source>
</evidence>
<dbReference type="AlphaFoldDB" id="A0A6J7QZ85"/>
<dbReference type="Gene3D" id="1.10.1740.10">
    <property type="match status" value="1"/>
</dbReference>
<protein>
    <submittedName>
        <fullName evidence="9">Unannotated protein</fullName>
    </submittedName>
</protein>
<dbReference type="InterPro" id="IPR014284">
    <property type="entry name" value="RNA_pol_sigma-70_dom"/>
</dbReference>
<organism evidence="9">
    <name type="scientific">freshwater metagenome</name>
    <dbReference type="NCBI Taxonomy" id="449393"/>
    <lineage>
        <taxon>unclassified sequences</taxon>
        <taxon>metagenomes</taxon>
        <taxon>ecological metagenomes</taxon>
    </lineage>
</organism>
<evidence type="ECO:0000256" key="2">
    <source>
        <dbReference type="ARBA" id="ARBA00023015"/>
    </source>
</evidence>
<dbReference type="SUPFAM" id="SSF88659">
    <property type="entry name" value="Sigma3 and sigma4 domains of RNA polymerase sigma factors"/>
    <property type="match status" value="1"/>
</dbReference>
<feature type="compositionally biased region" description="Polar residues" evidence="6">
    <location>
        <begin position="183"/>
        <end position="192"/>
    </location>
</feature>
<dbReference type="PANTHER" id="PTHR43133:SF50">
    <property type="entry name" value="ECF RNA POLYMERASE SIGMA FACTOR SIGM"/>
    <property type="match status" value="1"/>
</dbReference>
<dbReference type="InterPro" id="IPR039425">
    <property type="entry name" value="RNA_pol_sigma-70-like"/>
</dbReference>
<dbReference type="InterPro" id="IPR036388">
    <property type="entry name" value="WH-like_DNA-bd_sf"/>
</dbReference>
<evidence type="ECO:0000256" key="6">
    <source>
        <dbReference type="SAM" id="MobiDB-lite"/>
    </source>
</evidence>
<evidence type="ECO:0000313" key="9">
    <source>
        <dbReference type="EMBL" id="CAB5023198.1"/>
    </source>
</evidence>
<keyword evidence="4" id="KW-0238">DNA-binding</keyword>
<dbReference type="NCBIfam" id="NF007225">
    <property type="entry name" value="PRK09643.1"/>
    <property type="match status" value="1"/>
</dbReference>